<dbReference type="EMBL" id="QUBG01000001">
    <property type="protein sequence ID" value="TPR46243.1"/>
    <property type="molecule type" value="Genomic_DNA"/>
</dbReference>
<evidence type="ECO:0000313" key="2">
    <source>
        <dbReference type="Proteomes" id="UP000784700"/>
    </source>
</evidence>
<sequence>MKTMIFAHRGIPVKFPENSLEGFKYCIDNNADAVEFDVHLTKDGTPVIMHDEKIDRTTDGEGLINSYNFKDLRKFKLANGEPIPSLAEFLDLFAGKDIRLNLEFKTNKIHYQDIEEKVMNMVNDTDLMYPVIYSSFNIDSIKVAQRIDPDQDYNFLFDKRMNVDPKMFMESEHLNSLHPGTYIPGIEDHERIWTVDDDMEIHQLCKIGIQGIFTNDFEKAQKIRDEI</sequence>
<dbReference type="GO" id="GO:0008081">
    <property type="term" value="F:phosphoric diester hydrolase activity"/>
    <property type="evidence" value="ECO:0007669"/>
    <property type="project" value="InterPro"/>
</dbReference>
<dbReference type="GO" id="GO:0006629">
    <property type="term" value="P:lipid metabolic process"/>
    <property type="evidence" value="ECO:0007669"/>
    <property type="project" value="InterPro"/>
</dbReference>
<gene>
    <name evidence="1" type="ORF">DY130_01635</name>
</gene>
<dbReference type="Pfam" id="PF03009">
    <property type="entry name" value="GDPD"/>
    <property type="match status" value="1"/>
</dbReference>
<dbReference type="RefSeq" id="WP_108982851.1">
    <property type="nucleotide sequence ID" value="NZ_BAABXB010000169.1"/>
</dbReference>
<organism evidence="1 2">
    <name type="scientific">Apilactobacillus micheneri</name>
    <dbReference type="NCBI Taxonomy" id="1899430"/>
    <lineage>
        <taxon>Bacteria</taxon>
        <taxon>Bacillati</taxon>
        <taxon>Bacillota</taxon>
        <taxon>Bacilli</taxon>
        <taxon>Lactobacillales</taxon>
        <taxon>Lactobacillaceae</taxon>
        <taxon>Apilactobacillus</taxon>
    </lineage>
</organism>
<dbReference type="PANTHER" id="PTHR46211:SF14">
    <property type="entry name" value="GLYCEROPHOSPHODIESTER PHOSPHODIESTERASE"/>
    <property type="match status" value="1"/>
</dbReference>
<dbReference type="OrthoDB" id="384721at2"/>
<dbReference type="AlphaFoldDB" id="A0A2S2JL04"/>
<dbReference type="PANTHER" id="PTHR46211">
    <property type="entry name" value="GLYCEROPHOSPHORYL DIESTER PHOSPHODIESTERASE"/>
    <property type="match status" value="1"/>
</dbReference>
<protein>
    <submittedName>
        <fullName evidence="1">Glycerophosphodiester phosphodiesterase</fullName>
    </submittedName>
</protein>
<dbReference type="InterPro" id="IPR030395">
    <property type="entry name" value="GP_PDE_dom"/>
</dbReference>
<proteinExistence type="predicted"/>
<dbReference type="InterPro" id="IPR017946">
    <property type="entry name" value="PLC-like_Pdiesterase_TIM-brl"/>
</dbReference>
<accession>A0A2S2JL04</accession>
<dbReference type="PROSITE" id="PS51704">
    <property type="entry name" value="GP_PDE"/>
    <property type="match status" value="1"/>
</dbReference>
<dbReference type="GeneID" id="58107828"/>
<comment type="caution">
    <text evidence="1">The sequence shown here is derived from an EMBL/GenBank/DDBJ whole genome shotgun (WGS) entry which is preliminary data.</text>
</comment>
<dbReference type="SUPFAM" id="SSF51695">
    <property type="entry name" value="PLC-like phosphodiesterases"/>
    <property type="match status" value="1"/>
</dbReference>
<evidence type="ECO:0000313" key="1">
    <source>
        <dbReference type="EMBL" id="TPR46243.1"/>
    </source>
</evidence>
<reference evidence="1" key="1">
    <citation type="submission" date="2018-08" db="EMBL/GenBank/DDBJ databases">
        <title>Comparative genomics of wild bee and flower associated Lactobacillus reveals potential adaptation to the bee host.</title>
        <authorList>
            <person name="Vuong H.Q."/>
            <person name="Mcfrederick Q.S."/>
        </authorList>
    </citation>
    <scope>NUCLEOTIDE SEQUENCE</scope>
    <source>
        <strain evidence="1">HV_63</strain>
    </source>
</reference>
<dbReference type="Proteomes" id="UP000784700">
    <property type="component" value="Unassembled WGS sequence"/>
</dbReference>
<dbReference type="Gene3D" id="3.20.20.190">
    <property type="entry name" value="Phosphatidylinositol (PI) phosphodiesterase"/>
    <property type="match status" value="1"/>
</dbReference>
<name>A0A2S2JL04_9LACO</name>